<name>A0A085LLL9_9BILA</name>
<proteinExistence type="predicted"/>
<evidence type="ECO:0000313" key="2">
    <source>
        <dbReference type="Proteomes" id="UP000030764"/>
    </source>
</evidence>
<evidence type="ECO:0000313" key="1">
    <source>
        <dbReference type="EMBL" id="KFD45865.1"/>
    </source>
</evidence>
<dbReference type="EMBL" id="KL363415">
    <property type="protein sequence ID" value="KFD45865.1"/>
    <property type="molecule type" value="Genomic_DNA"/>
</dbReference>
<sequence>MGYAPAFFHMSVLSMDCDRITRHAAERSMAETDAKQKRGSSSLRTAVSPELSSLFMALTAACANVSDDAFSVAETDAKQKRGSSSLRTHLQLAIGSMPMLHRDPLVMPFVVNSSSYPFYSLIKLHRCVTLCFAIGSVVLKTALATVGRSHTDG</sequence>
<keyword evidence="2" id="KW-1185">Reference proteome</keyword>
<organism evidence="1 2">
    <name type="scientific">Trichuris suis</name>
    <name type="common">pig whipworm</name>
    <dbReference type="NCBI Taxonomy" id="68888"/>
    <lineage>
        <taxon>Eukaryota</taxon>
        <taxon>Metazoa</taxon>
        <taxon>Ecdysozoa</taxon>
        <taxon>Nematoda</taxon>
        <taxon>Enoplea</taxon>
        <taxon>Dorylaimia</taxon>
        <taxon>Trichinellida</taxon>
        <taxon>Trichuridae</taxon>
        <taxon>Trichuris</taxon>
    </lineage>
</organism>
<accession>A0A085LLL9</accession>
<dbReference type="Proteomes" id="UP000030764">
    <property type="component" value="Unassembled WGS sequence"/>
</dbReference>
<reference evidence="1 2" key="1">
    <citation type="journal article" date="2014" name="Nat. Genet.">
        <title>Genome and transcriptome of the porcine whipworm Trichuris suis.</title>
        <authorList>
            <person name="Jex A.R."/>
            <person name="Nejsum P."/>
            <person name="Schwarz E.M."/>
            <person name="Hu L."/>
            <person name="Young N.D."/>
            <person name="Hall R.S."/>
            <person name="Korhonen P.K."/>
            <person name="Liao S."/>
            <person name="Thamsborg S."/>
            <person name="Xia J."/>
            <person name="Xu P."/>
            <person name="Wang S."/>
            <person name="Scheerlinck J.P."/>
            <person name="Hofmann A."/>
            <person name="Sternberg P.W."/>
            <person name="Wang J."/>
            <person name="Gasser R.B."/>
        </authorList>
    </citation>
    <scope>NUCLEOTIDE SEQUENCE [LARGE SCALE GENOMIC DNA]</scope>
    <source>
        <strain evidence="1">DCEP-RM93M</strain>
    </source>
</reference>
<gene>
    <name evidence="1" type="ORF">M513_13255</name>
</gene>
<dbReference type="AlphaFoldDB" id="A0A085LLL9"/>
<protein>
    <submittedName>
        <fullName evidence="1">Uncharacterized protein</fullName>
    </submittedName>
</protein>